<feature type="transmembrane region" description="Helical" evidence="1">
    <location>
        <begin position="422"/>
        <end position="441"/>
    </location>
</feature>
<dbReference type="InterPro" id="IPR011990">
    <property type="entry name" value="TPR-like_helical_dom_sf"/>
</dbReference>
<keyword evidence="1" id="KW-1133">Transmembrane helix</keyword>
<dbReference type="Gene3D" id="1.25.40.10">
    <property type="entry name" value="Tetratricopeptide repeat domain"/>
    <property type="match status" value="1"/>
</dbReference>
<proteinExistence type="predicted"/>
<dbReference type="Proteomes" id="UP000179880">
    <property type="component" value="Unassembled WGS sequence"/>
</dbReference>
<sequence>MDSRAQLMNKISFLCLLGMIFLLPFFVLPFFNIVVSKGLLFTVGILLSAIFWIVGRMIDAEFTFPKSYLLWAGLGLVFTSFLATIFSSNPSLSFIGHGFNVDTFIYTLLFFIAFFLSTQFFNNSKRIFQLFLTFLLSFVIIALFSLFVLFFGHSDFLKNSFLVNIPTNIVGSLNNLAIFSGLVIILSLITLESLEFKKIFRFFLFAILIIALFFLALANFSFIWLATGLFALFLFICKLSFQSDVFEKKAEDEKSGKIFFNQRGRFFPTISLIVVLICLVFVVGSGTIGKFVPNFFNVKNVEFRPSLGTTWFVDKEVLSQSPILGAGPGHFTHEWLVHKPISWNKTNLWNSVFDSGFGIIPTALITVGILGGLAWIFFLGAFLFYSIKALAVSNKDRISDYLLLTSLVGALFLWLVNFIFTPSIVLIALSFIMTGVFLGVLMHRKDIGIFKLQFGNSRIKLFFFNLLLVILLILSIWMGYIFMRKFFAITWTDRAVRSMAQNDLDTSEKYLLRSISLSPTDLSYRFLVDVYTQKLTLLLNSETKSSTEDAQVIVQKAEIAARSAVAYDSENYFNQATLGRLYEFFLSLGVQGSYKSAISSYTDARNLNPKDPTVPIALARVEMISKNSDKVRQYLTEALQLKPDYIITLLSFSRFEKLEGNINAAIKYAEDALVISPEDTEIKTYLENLRQPVSVPEVPVETLNENVPNE</sequence>
<protein>
    <submittedName>
        <fullName evidence="2">Uncharacterized protein</fullName>
    </submittedName>
</protein>
<keyword evidence="1" id="KW-0812">Transmembrane</keyword>
<gene>
    <name evidence="2" type="ORF">A3B93_01000</name>
</gene>
<feature type="transmembrane region" description="Helical" evidence="1">
    <location>
        <begin position="67"/>
        <end position="88"/>
    </location>
</feature>
<feature type="transmembrane region" description="Helical" evidence="1">
    <location>
        <begin position="128"/>
        <end position="152"/>
    </location>
</feature>
<feature type="transmembrane region" description="Helical" evidence="1">
    <location>
        <begin position="198"/>
        <end position="216"/>
    </location>
</feature>
<feature type="transmembrane region" description="Helical" evidence="1">
    <location>
        <begin position="359"/>
        <end position="386"/>
    </location>
</feature>
<dbReference type="SUPFAM" id="SSF81901">
    <property type="entry name" value="HCP-like"/>
    <property type="match status" value="1"/>
</dbReference>
<dbReference type="AlphaFoldDB" id="A0A1F6WJE0"/>
<keyword evidence="1" id="KW-0472">Membrane</keyword>
<evidence type="ECO:0000256" key="1">
    <source>
        <dbReference type="SAM" id="Phobius"/>
    </source>
</evidence>
<dbReference type="EMBL" id="MFUH01000014">
    <property type="protein sequence ID" value="OGI82019.1"/>
    <property type="molecule type" value="Genomic_DNA"/>
</dbReference>
<reference evidence="2 3" key="1">
    <citation type="journal article" date="2016" name="Nat. Commun.">
        <title>Thousands of microbial genomes shed light on interconnected biogeochemical processes in an aquifer system.</title>
        <authorList>
            <person name="Anantharaman K."/>
            <person name="Brown C.T."/>
            <person name="Hug L.A."/>
            <person name="Sharon I."/>
            <person name="Castelle C.J."/>
            <person name="Probst A.J."/>
            <person name="Thomas B.C."/>
            <person name="Singh A."/>
            <person name="Wilkins M.J."/>
            <person name="Karaoz U."/>
            <person name="Brodie E.L."/>
            <person name="Williams K.H."/>
            <person name="Hubbard S.S."/>
            <person name="Banfield J.F."/>
        </authorList>
    </citation>
    <scope>NUCLEOTIDE SEQUENCE [LARGE SCALE GENOMIC DNA]</scope>
</reference>
<feature type="transmembrane region" description="Helical" evidence="1">
    <location>
        <begin position="38"/>
        <end position="55"/>
    </location>
</feature>
<feature type="transmembrane region" description="Helical" evidence="1">
    <location>
        <begin position="12"/>
        <end position="32"/>
    </location>
</feature>
<feature type="transmembrane region" description="Helical" evidence="1">
    <location>
        <begin position="94"/>
        <end position="116"/>
    </location>
</feature>
<organism evidence="2 3">
    <name type="scientific">Candidatus Nomurabacteria bacterium RIFCSPHIGHO2_02_FULL_42_24</name>
    <dbReference type="NCBI Taxonomy" id="1801757"/>
    <lineage>
        <taxon>Bacteria</taxon>
        <taxon>Candidatus Nomuraibacteriota</taxon>
    </lineage>
</organism>
<evidence type="ECO:0000313" key="3">
    <source>
        <dbReference type="Proteomes" id="UP000179880"/>
    </source>
</evidence>
<accession>A0A1F6WJE0</accession>
<comment type="caution">
    <text evidence="2">The sequence shown here is derived from an EMBL/GenBank/DDBJ whole genome shotgun (WGS) entry which is preliminary data.</text>
</comment>
<name>A0A1F6WJE0_9BACT</name>
<feature type="transmembrane region" description="Helical" evidence="1">
    <location>
        <begin position="398"/>
        <end position="416"/>
    </location>
</feature>
<feature type="transmembrane region" description="Helical" evidence="1">
    <location>
        <begin position="266"/>
        <end position="288"/>
    </location>
</feature>
<feature type="transmembrane region" description="Helical" evidence="1">
    <location>
        <begin position="462"/>
        <end position="483"/>
    </location>
</feature>
<feature type="transmembrane region" description="Helical" evidence="1">
    <location>
        <begin position="222"/>
        <end position="241"/>
    </location>
</feature>
<evidence type="ECO:0000313" key="2">
    <source>
        <dbReference type="EMBL" id="OGI82019.1"/>
    </source>
</evidence>
<feature type="transmembrane region" description="Helical" evidence="1">
    <location>
        <begin position="172"/>
        <end position="191"/>
    </location>
</feature>